<dbReference type="PANTHER" id="PTHR23282:SF101">
    <property type="entry name" value="MAM DOMAIN-CONTAINING PROTEIN"/>
    <property type="match status" value="1"/>
</dbReference>
<gene>
    <name evidence="7" type="ORF">FLL46_21430</name>
</gene>
<feature type="compositionally biased region" description="Low complexity" evidence="4">
    <location>
        <begin position="1328"/>
        <end position="1340"/>
    </location>
</feature>
<dbReference type="InterPro" id="IPR000998">
    <property type="entry name" value="MAM_dom"/>
</dbReference>
<dbReference type="InterPro" id="IPR015919">
    <property type="entry name" value="Cadherin-like_sf"/>
</dbReference>
<dbReference type="OrthoDB" id="6196944at2"/>
<dbReference type="InterPro" id="IPR035986">
    <property type="entry name" value="PKD_dom_sf"/>
</dbReference>
<dbReference type="SMART" id="SM00137">
    <property type="entry name" value="MAM"/>
    <property type="match status" value="2"/>
</dbReference>
<keyword evidence="2" id="KW-0378">Hydrolase</keyword>
<dbReference type="GO" id="GO:0016020">
    <property type="term" value="C:membrane"/>
    <property type="evidence" value="ECO:0007669"/>
    <property type="project" value="InterPro"/>
</dbReference>
<dbReference type="Pfam" id="PF00629">
    <property type="entry name" value="MAM"/>
    <property type="match status" value="2"/>
</dbReference>
<keyword evidence="8" id="KW-1185">Reference proteome</keyword>
<dbReference type="RefSeq" id="WP_142933555.1">
    <property type="nucleotide sequence ID" value="NZ_ML660169.1"/>
</dbReference>
<dbReference type="EMBL" id="VIKS01000013">
    <property type="protein sequence ID" value="TQV84957.1"/>
    <property type="molecule type" value="Genomic_DNA"/>
</dbReference>
<dbReference type="InterPro" id="IPR051560">
    <property type="entry name" value="MAM_domain-containing"/>
</dbReference>
<feature type="region of interest" description="Disordered" evidence="4">
    <location>
        <begin position="1047"/>
        <end position="1079"/>
    </location>
</feature>
<dbReference type="PANTHER" id="PTHR23282">
    <property type="entry name" value="APICAL ENDOSOMAL GLYCOPROTEIN PRECURSOR"/>
    <property type="match status" value="1"/>
</dbReference>
<dbReference type="SUPFAM" id="SSF49785">
    <property type="entry name" value="Galactose-binding domain-like"/>
    <property type="match status" value="1"/>
</dbReference>
<dbReference type="CDD" id="cd06263">
    <property type="entry name" value="MAM"/>
    <property type="match status" value="2"/>
</dbReference>
<dbReference type="SUPFAM" id="SSF49899">
    <property type="entry name" value="Concanavalin A-like lectins/glucanases"/>
    <property type="match status" value="2"/>
</dbReference>
<dbReference type="InterPro" id="IPR036852">
    <property type="entry name" value="Peptidase_S8/S53_dom_sf"/>
</dbReference>
<protein>
    <recommendedName>
        <fullName evidence="6">MAM domain-containing protein</fullName>
    </recommendedName>
</protein>
<dbReference type="InterPro" id="IPR013320">
    <property type="entry name" value="ConA-like_dom_sf"/>
</dbReference>
<dbReference type="InterPro" id="IPR023828">
    <property type="entry name" value="Peptidase_S8_Ser-AS"/>
</dbReference>
<name>A0A545U662_9GAMM</name>
<feature type="region of interest" description="Disordered" evidence="4">
    <location>
        <begin position="1307"/>
        <end position="1340"/>
    </location>
</feature>
<dbReference type="SUPFAM" id="SSF52743">
    <property type="entry name" value="Subtilisin-like"/>
    <property type="match status" value="1"/>
</dbReference>
<evidence type="ECO:0000256" key="3">
    <source>
        <dbReference type="ARBA" id="ARBA00022825"/>
    </source>
</evidence>
<dbReference type="Pfam" id="PF22352">
    <property type="entry name" value="K319L-like_PKD"/>
    <property type="match status" value="3"/>
</dbReference>
<sequence length="1465" mass="155534">MKKTNFWPTLASSLTLSTMIAASAGAQHGSQDSLNHLSNATSPSTKVQPQRRIIKSSRSQTLINSNGTYQVQIEGQKISRARPLNRFIHLRRGSLFDPLEKSHTNRLAAFSSDNRAKLPGLYVESISNNIGAYIVQFHTQSLPDYQKDITKAGGKISTAFPPNAVLVLIAPNQLSKLRQLNTVRAVVPFLPIHKLEEGLENRIAENNNEVKTYSILAVTKKHTNILVNFITSIGGSIKTKMSNDHFNKSSRISANLTPSQLSFVAKNPFTLFIDELGDPDGEDIDDVKARDGFNWLESAAGYTGKGVGIEVYDRGFQIDHQELVNTPNPILVRSPQAEGSGGADHGTDISGILFAQGVDPQYRGLLPDAARPIVFSRYSGFPGNNQPNESELRAHLQELVDPNGPYRAVVQTSSTDYSRTLNYTTWSAEYDEVLFDLDLLKTQSQSNAGDQQSRPAAWAKNIVAVGGIKTLSTVSRSDDGWNNGASIGPAADNRIKPDLSGQYDAFDMIADGSGSSYNSRNGTSFSTPAVAGAFGILYQMWADGVFDGGPGKQDAPEFRDVFDVRPHAATAKALMIHTAFQYSFNSGDSHNLSRVKQGWGFPDVKNLYQTAQNNNWKLPILVNEDDVLLPGTSNSYTLTVDGSQPLKATLVYKDPRGNPASSIARINDLSLKVTSPSGVIYWGNNGLRQGNWSTPGGTSNTIDTVENVFIQTPETGTWNIEVFGDDIVQDGHVQTTQLDADYALVATGGVSSNTAPIADAGPDGNVQIPNAITLNGSVTDDNFPGTNLTNSWSQVSGPGTTTFADANSVTTTATFSTDGTYVLRLTAFDGEFTATDETTITVTPPPQNQTPVADAGPNLSIELPASAVLNGSCSDDGLPVGANVAENWSGPSGVTFANTNSATTTANFSAPGSYTLTLSCNDTELTGNDSTLVTVIAEQQNIAPTVNAGTDTDALVGTSIALNGTASDDGRPQGGSLTTTWAAVSGPGNVTFSDASSLTSNVTFSVEGNYVISLTANDGDLSTTDNLNVTVSASPVELISDNFETDLGSWSNNTSGDDYDWRRDSGGTPSSNTGPDNGSNNSTWYLYLETSNGSGAYRDGDTAILESGNIIGTHRSFSFDYHMYGSNMGTLNVDVSVAGGNWSNVWALSGQQHGSHSSNYDTATIDLSNYDGVLKLRFRAVAAGGYRGDMAIDNLRVSGIHAQVAPTFNSNPFAKPGATQNQSYSDSIANDAGDANGDPMSFSKISGPAWLNVAANGVLSGTPTSSDVGINSFVVEVSDGGLSSQATMTINVSDGSTPVVLSTSDFESDLGDWNNSPTGDDYDWTRDSNGTPSSNTGPSSGAGNSDYYLYFETSDGGRGAFNAGETAYIESIDITGSNRSMSFDYHMYGSEIGTLSVDVFVNGVWVNDVWTLSSQQHNSAGANYTNATVDLSSYNGTIKIRIWATAVGGWHGDIAIDNIVITGVN</sequence>
<proteinExistence type="predicted"/>
<dbReference type="InterPro" id="IPR022409">
    <property type="entry name" value="PKD/Chitinase_dom"/>
</dbReference>
<dbReference type="SMART" id="SM00089">
    <property type="entry name" value="PKD"/>
    <property type="match status" value="3"/>
</dbReference>
<evidence type="ECO:0000259" key="6">
    <source>
        <dbReference type="PROSITE" id="PS50060"/>
    </source>
</evidence>
<reference evidence="7 8" key="1">
    <citation type="submission" date="2019-07" db="EMBL/GenBank/DDBJ databases">
        <title>Draft genome for Aliikangiella sp. M105.</title>
        <authorList>
            <person name="Wang G."/>
        </authorList>
    </citation>
    <scope>NUCLEOTIDE SEQUENCE [LARGE SCALE GENOMIC DNA]</scope>
    <source>
        <strain evidence="7 8">M105</strain>
    </source>
</reference>
<dbReference type="SUPFAM" id="SSF49313">
    <property type="entry name" value="Cadherin-like"/>
    <property type="match status" value="1"/>
</dbReference>
<dbReference type="Gene3D" id="2.60.40.10">
    <property type="entry name" value="Immunoglobulins"/>
    <property type="match status" value="4"/>
</dbReference>
<dbReference type="GO" id="GO:0004252">
    <property type="term" value="F:serine-type endopeptidase activity"/>
    <property type="evidence" value="ECO:0007669"/>
    <property type="project" value="InterPro"/>
</dbReference>
<evidence type="ECO:0000256" key="4">
    <source>
        <dbReference type="SAM" id="MobiDB-lite"/>
    </source>
</evidence>
<dbReference type="InterPro" id="IPR015500">
    <property type="entry name" value="Peptidase_S8_subtilisin-rel"/>
</dbReference>
<feature type="domain" description="MAM" evidence="6">
    <location>
        <begin position="1302"/>
        <end position="1465"/>
    </location>
</feature>
<evidence type="ECO:0000256" key="2">
    <source>
        <dbReference type="ARBA" id="ARBA00022801"/>
    </source>
</evidence>
<evidence type="ECO:0000313" key="8">
    <source>
        <dbReference type="Proteomes" id="UP000315439"/>
    </source>
</evidence>
<feature type="signal peptide" evidence="5">
    <location>
        <begin position="1"/>
        <end position="26"/>
    </location>
</feature>
<dbReference type="PROSITE" id="PS50060">
    <property type="entry name" value="MAM_2"/>
    <property type="match status" value="2"/>
</dbReference>
<dbReference type="Pfam" id="PF05345">
    <property type="entry name" value="He_PIG"/>
    <property type="match status" value="1"/>
</dbReference>
<keyword evidence="5" id="KW-0732">Signal</keyword>
<dbReference type="InterPro" id="IPR008979">
    <property type="entry name" value="Galactose-bd-like_sf"/>
</dbReference>
<organism evidence="7 8">
    <name type="scientific">Aliikangiella coralliicola</name>
    <dbReference type="NCBI Taxonomy" id="2592383"/>
    <lineage>
        <taxon>Bacteria</taxon>
        <taxon>Pseudomonadati</taxon>
        <taxon>Pseudomonadota</taxon>
        <taxon>Gammaproteobacteria</taxon>
        <taxon>Oceanospirillales</taxon>
        <taxon>Pleioneaceae</taxon>
        <taxon>Aliikangiella</taxon>
    </lineage>
</organism>
<keyword evidence="1" id="KW-0645">Protease</keyword>
<dbReference type="Proteomes" id="UP000315439">
    <property type="component" value="Unassembled WGS sequence"/>
</dbReference>
<feature type="chain" id="PRO_5022210286" description="MAM domain-containing protein" evidence="5">
    <location>
        <begin position="27"/>
        <end position="1465"/>
    </location>
</feature>
<dbReference type="Gene3D" id="3.40.50.200">
    <property type="entry name" value="Peptidase S8/S53 domain"/>
    <property type="match status" value="1"/>
</dbReference>
<keyword evidence="3" id="KW-0720">Serine protease</keyword>
<dbReference type="PROSITE" id="PS00138">
    <property type="entry name" value="SUBTILASE_SER"/>
    <property type="match status" value="1"/>
</dbReference>
<feature type="compositionally biased region" description="Polar residues" evidence="4">
    <location>
        <begin position="1067"/>
        <end position="1079"/>
    </location>
</feature>
<evidence type="ECO:0000256" key="1">
    <source>
        <dbReference type="ARBA" id="ARBA00022670"/>
    </source>
</evidence>
<dbReference type="GO" id="GO:0006508">
    <property type="term" value="P:proteolysis"/>
    <property type="evidence" value="ECO:0007669"/>
    <property type="project" value="UniProtKB-KW"/>
</dbReference>
<feature type="region of interest" description="Disordered" evidence="4">
    <location>
        <begin position="27"/>
        <end position="50"/>
    </location>
</feature>
<dbReference type="Gene3D" id="2.60.120.200">
    <property type="match status" value="2"/>
</dbReference>
<evidence type="ECO:0000313" key="7">
    <source>
        <dbReference type="EMBL" id="TQV84957.1"/>
    </source>
</evidence>
<dbReference type="GO" id="GO:0005509">
    <property type="term" value="F:calcium ion binding"/>
    <property type="evidence" value="ECO:0007669"/>
    <property type="project" value="InterPro"/>
</dbReference>
<comment type="caution">
    <text evidence="7">The sequence shown here is derived from an EMBL/GenBank/DDBJ whole genome shotgun (WGS) entry which is preliminary data.</text>
</comment>
<evidence type="ECO:0000256" key="5">
    <source>
        <dbReference type="SAM" id="SignalP"/>
    </source>
</evidence>
<dbReference type="InterPro" id="IPR013783">
    <property type="entry name" value="Ig-like_fold"/>
</dbReference>
<feature type="domain" description="MAM" evidence="6">
    <location>
        <begin position="1039"/>
        <end position="1198"/>
    </location>
</feature>
<dbReference type="Gene3D" id="2.60.120.380">
    <property type="match status" value="1"/>
</dbReference>
<dbReference type="PRINTS" id="PR00723">
    <property type="entry name" value="SUBTILISIN"/>
</dbReference>
<dbReference type="SUPFAM" id="SSF49299">
    <property type="entry name" value="PKD domain"/>
    <property type="match status" value="3"/>
</dbReference>
<feature type="compositionally biased region" description="Polar residues" evidence="4">
    <location>
        <begin position="28"/>
        <end position="48"/>
    </location>
</feature>
<accession>A0A545U662</accession>